<evidence type="ECO:0000313" key="1">
    <source>
        <dbReference type="EMBL" id="GIF86058.1"/>
    </source>
</evidence>
<dbReference type="RefSeq" id="WP_376819933.1">
    <property type="nucleotide sequence ID" value="NZ_JBHTGC010000001.1"/>
</dbReference>
<sequence length="239" mass="26059">MRTAPGMPTSAEASVSSPEHAVDNVTSAFAGLIGFLHEQDLTTRIRQIEERYLGVTAADVAGLAEAASLSPQLLHAALLVRQHTGRINDLIHAAVIAQALPLILEAGERVDRRPSLASGNDDSRRFDLQTDRRVAEFKVSQWKGKDSMRKRMVFADLVNLAMHADGLRAQLYVTGPRPIRYLRTATSSALAVLGRSSPLQRAEFEKRFGGYDMSVREFTAGPAAHVEMIDLATFLPALA</sequence>
<gene>
    <name evidence="1" type="ORF">Cba03nite_74070</name>
</gene>
<evidence type="ECO:0008006" key="3">
    <source>
        <dbReference type="Google" id="ProtNLM"/>
    </source>
</evidence>
<dbReference type="EMBL" id="BONF01000058">
    <property type="protein sequence ID" value="GIF86058.1"/>
    <property type="molecule type" value="Genomic_DNA"/>
</dbReference>
<name>A0A8J3JVZ7_9ACTN</name>
<accession>A0A8J3JVZ7</accession>
<keyword evidence="2" id="KW-1185">Reference proteome</keyword>
<reference evidence="1 2" key="1">
    <citation type="submission" date="2021-01" db="EMBL/GenBank/DDBJ databases">
        <title>Whole genome shotgun sequence of Catellatospora bangladeshensis NBRC 107357.</title>
        <authorList>
            <person name="Komaki H."/>
            <person name="Tamura T."/>
        </authorList>
    </citation>
    <scope>NUCLEOTIDE SEQUENCE [LARGE SCALE GENOMIC DNA]</scope>
    <source>
        <strain evidence="1 2">NBRC 107357</strain>
    </source>
</reference>
<protein>
    <recommendedName>
        <fullName evidence="3">PE-PGRS family protein</fullName>
    </recommendedName>
</protein>
<dbReference type="Proteomes" id="UP000601223">
    <property type="component" value="Unassembled WGS sequence"/>
</dbReference>
<dbReference type="AlphaFoldDB" id="A0A8J3JVZ7"/>
<evidence type="ECO:0000313" key="2">
    <source>
        <dbReference type="Proteomes" id="UP000601223"/>
    </source>
</evidence>
<proteinExistence type="predicted"/>
<comment type="caution">
    <text evidence="1">The sequence shown here is derived from an EMBL/GenBank/DDBJ whole genome shotgun (WGS) entry which is preliminary data.</text>
</comment>
<organism evidence="1 2">
    <name type="scientific">Catellatospora bangladeshensis</name>
    <dbReference type="NCBI Taxonomy" id="310355"/>
    <lineage>
        <taxon>Bacteria</taxon>
        <taxon>Bacillati</taxon>
        <taxon>Actinomycetota</taxon>
        <taxon>Actinomycetes</taxon>
        <taxon>Micromonosporales</taxon>
        <taxon>Micromonosporaceae</taxon>
        <taxon>Catellatospora</taxon>
    </lineage>
</organism>